<proteinExistence type="predicted"/>
<name>A0A1G5ZZP2_9GAMM</name>
<feature type="domain" description="WYL" evidence="1">
    <location>
        <begin position="114"/>
        <end position="177"/>
    </location>
</feature>
<dbReference type="InterPro" id="IPR026881">
    <property type="entry name" value="WYL_dom"/>
</dbReference>
<evidence type="ECO:0000259" key="3">
    <source>
        <dbReference type="Pfam" id="PF26109"/>
    </source>
</evidence>
<dbReference type="EMBL" id="FMXN01000001">
    <property type="protein sequence ID" value="SDB01674.1"/>
    <property type="molecule type" value="Genomic_DNA"/>
</dbReference>
<dbReference type="Proteomes" id="UP000199626">
    <property type="component" value="Unassembled WGS sequence"/>
</dbReference>
<reference evidence="5" key="1">
    <citation type="submission" date="2016-10" db="EMBL/GenBank/DDBJ databases">
        <authorList>
            <person name="Varghese N."/>
            <person name="Submissions S."/>
        </authorList>
    </citation>
    <scope>NUCLEOTIDE SEQUENCE [LARGE SCALE GENOMIC DNA]</scope>
    <source>
        <strain evidence="5">CGMCC 1.10824</strain>
    </source>
</reference>
<protein>
    <submittedName>
        <fullName evidence="4">WYL domain-containing protein</fullName>
    </submittedName>
</protein>
<sequence length="298" mass="34397">MLNELSHGQRERLCYIDFCLQYYGDIARSDLIQRFQMGLASSSRDFATYKEIAPDNLILKHETKRYHRTQKFKPLFAHSSDKALAEFAENNNFGNSLNSDQVVSSVSLINAQPEIIAAITRAMCSSSALKMKYASLSSGVSEREIVPHAFLNTGHRWHVRAFDRKSQEFRDFVCTRIIKTSEAKQNPKENELQTQDLEWQSQVTLQLVPHPNHKFPKAIELDYQMQNQQLELTLRVAEAKYLLRFWNVDVTAEHSNSPDLHHLWLKNTEELRHNNRLAQALSLALPTEQAVNQQRSTS</sequence>
<dbReference type="PANTHER" id="PTHR34580">
    <property type="match status" value="1"/>
</dbReference>
<dbReference type="PANTHER" id="PTHR34580:SF3">
    <property type="entry name" value="PROTEIN PAFB"/>
    <property type="match status" value="1"/>
</dbReference>
<gene>
    <name evidence="4" type="ORF">SAMN02927930_00008</name>
</gene>
<dbReference type="STRING" id="1159017.SAMN02927930_00008"/>
<evidence type="ECO:0000313" key="5">
    <source>
        <dbReference type="Proteomes" id="UP000199626"/>
    </source>
</evidence>
<dbReference type="Pfam" id="PF26109">
    <property type="entry name" value="WHD_BrxR"/>
    <property type="match status" value="1"/>
</dbReference>
<keyword evidence="5" id="KW-1185">Reference proteome</keyword>
<dbReference type="PROSITE" id="PS52050">
    <property type="entry name" value="WYL"/>
    <property type="match status" value="1"/>
</dbReference>
<dbReference type="InterPro" id="IPR059019">
    <property type="entry name" value="WHD_CapW"/>
</dbReference>
<dbReference type="PIRSF" id="PIRSF015558">
    <property type="entry name" value="Txn_reg_DeoR_prd"/>
    <property type="match status" value="1"/>
</dbReference>
<dbReference type="InterPro" id="IPR016634">
    <property type="entry name" value="CapW-like"/>
</dbReference>
<dbReference type="Pfam" id="PF13280">
    <property type="entry name" value="WYL"/>
    <property type="match status" value="1"/>
</dbReference>
<dbReference type="OrthoDB" id="6400324at2"/>
<evidence type="ECO:0000313" key="4">
    <source>
        <dbReference type="EMBL" id="SDB01674.1"/>
    </source>
</evidence>
<dbReference type="AlphaFoldDB" id="A0A1G5ZZP2"/>
<evidence type="ECO:0000259" key="1">
    <source>
        <dbReference type="Pfam" id="PF13280"/>
    </source>
</evidence>
<dbReference type="InterPro" id="IPR051534">
    <property type="entry name" value="CBASS_pafABC_assoc_protein"/>
</dbReference>
<feature type="domain" description="DNA-binding transcriptional repressor CapW winged helix-turn-helix" evidence="3">
    <location>
        <begin position="9"/>
        <end position="79"/>
    </location>
</feature>
<feature type="domain" description="DNA-binding transcriptional repressor CapW C-terminal dimerisation" evidence="2">
    <location>
        <begin position="202"/>
        <end position="271"/>
    </location>
</feature>
<evidence type="ECO:0000259" key="2">
    <source>
        <dbReference type="Pfam" id="PF26107"/>
    </source>
</evidence>
<dbReference type="Pfam" id="PF26107">
    <property type="entry name" value="BrxR_CTD"/>
    <property type="match status" value="1"/>
</dbReference>
<dbReference type="InterPro" id="IPR059020">
    <property type="entry name" value="CapW_CTD"/>
</dbReference>
<accession>A0A1G5ZZP2</accession>
<dbReference type="RefSeq" id="WP_092590473.1">
    <property type="nucleotide sequence ID" value="NZ_FMXN01000001.1"/>
</dbReference>
<organism evidence="4 5">
    <name type="scientific">Pseudidiomarina indica</name>
    <dbReference type="NCBI Taxonomy" id="1159017"/>
    <lineage>
        <taxon>Bacteria</taxon>
        <taxon>Pseudomonadati</taxon>
        <taxon>Pseudomonadota</taxon>
        <taxon>Gammaproteobacteria</taxon>
        <taxon>Alteromonadales</taxon>
        <taxon>Idiomarinaceae</taxon>
        <taxon>Pseudidiomarina</taxon>
    </lineage>
</organism>